<name>A0A1G1VBF5_9BACT</name>
<feature type="transmembrane region" description="Helical" evidence="14">
    <location>
        <begin position="100"/>
        <end position="121"/>
    </location>
</feature>
<feature type="transmembrane region" description="Helical" evidence="14">
    <location>
        <begin position="133"/>
        <end position="154"/>
    </location>
</feature>
<dbReference type="GO" id="GO:0071555">
    <property type="term" value="P:cell wall organization"/>
    <property type="evidence" value="ECO:0007669"/>
    <property type="project" value="UniProtKB-KW"/>
</dbReference>
<evidence type="ECO:0000256" key="5">
    <source>
        <dbReference type="ARBA" id="ARBA00022475"/>
    </source>
</evidence>
<dbReference type="AlphaFoldDB" id="A0A1G1VBF5"/>
<evidence type="ECO:0000256" key="6">
    <source>
        <dbReference type="ARBA" id="ARBA00022692"/>
    </source>
</evidence>
<keyword evidence="5 14" id="KW-1003">Cell membrane</keyword>
<dbReference type="InterPro" id="IPR003824">
    <property type="entry name" value="UppP"/>
</dbReference>
<keyword evidence="14" id="KW-0133">Cell shape</keyword>
<evidence type="ECO:0000256" key="8">
    <source>
        <dbReference type="ARBA" id="ARBA00022989"/>
    </source>
</evidence>
<dbReference type="GO" id="GO:0009252">
    <property type="term" value="P:peptidoglycan biosynthetic process"/>
    <property type="evidence" value="ECO:0007669"/>
    <property type="project" value="UniProtKB-KW"/>
</dbReference>
<protein>
    <recommendedName>
        <fullName evidence="4 14">Undecaprenyl-diphosphatase</fullName>
        <ecNumber evidence="3 14">3.6.1.27</ecNumber>
    </recommendedName>
    <alternativeName>
        <fullName evidence="12 14">Bacitracin resistance protein</fullName>
    </alternativeName>
    <alternativeName>
        <fullName evidence="11 14">Undecaprenyl pyrophosphate phosphatase</fullName>
    </alternativeName>
</protein>
<feature type="transmembrane region" description="Helical" evidence="14">
    <location>
        <begin position="42"/>
        <end position="60"/>
    </location>
</feature>
<gene>
    <name evidence="14" type="primary">uppP</name>
    <name evidence="15" type="ORF">A3F61_01485</name>
</gene>
<evidence type="ECO:0000313" key="16">
    <source>
        <dbReference type="Proteomes" id="UP000178272"/>
    </source>
</evidence>
<dbReference type="PANTHER" id="PTHR30622:SF2">
    <property type="entry name" value="UNDECAPRENYL-DIPHOSPHATASE"/>
    <property type="match status" value="1"/>
</dbReference>
<keyword evidence="9 14" id="KW-0472">Membrane</keyword>
<dbReference type="GO" id="GO:0046677">
    <property type="term" value="P:response to antibiotic"/>
    <property type="evidence" value="ECO:0007669"/>
    <property type="project" value="UniProtKB-UniRule"/>
</dbReference>
<keyword evidence="8 14" id="KW-1133">Transmembrane helix</keyword>
<dbReference type="GO" id="GO:0050380">
    <property type="term" value="F:undecaprenyl-diphosphatase activity"/>
    <property type="evidence" value="ECO:0007669"/>
    <property type="project" value="UniProtKB-UniRule"/>
</dbReference>
<dbReference type="STRING" id="1797517.A3F61_01485"/>
<comment type="function">
    <text evidence="14">Catalyzes the dephosphorylation of undecaprenyl diphosphate (UPP). Confers resistance to bacitracin.</text>
</comment>
<feature type="transmembrane region" description="Helical" evidence="14">
    <location>
        <begin position="207"/>
        <end position="229"/>
    </location>
</feature>
<comment type="catalytic activity">
    <reaction evidence="13 14">
        <text>di-trans,octa-cis-undecaprenyl diphosphate + H2O = di-trans,octa-cis-undecaprenyl phosphate + phosphate + H(+)</text>
        <dbReference type="Rhea" id="RHEA:28094"/>
        <dbReference type="ChEBI" id="CHEBI:15377"/>
        <dbReference type="ChEBI" id="CHEBI:15378"/>
        <dbReference type="ChEBI" id="CHEBI:43474"/>
        <dbReference type="ChEBI" id="CHEBI:58405"/>
        <dbReference type="ChEBI" id="CHEBI:60392"/>
        <dbReference type="EC" id="3.6.1.27"/>
    </reaction>
</comment>
<dbReference type="EC" id="3.6.1.27" evidence="3 14"/>
<comment type="similarity">
    <text evidence="2 14">Belongs to the UppP family.</text>
</comment>
<evidence type="ECO:0000256" key="4">
    <source>
        <dbReference type="ARBA" id="ARBA00021581"/>
    </source>
</evidence>
<feature type="transmembrane region" description="Helical" evidence="14">
    <location>
        <begin position="236"/>
        <end position="253"/>
    </location>
</feature>
<comment type="subcellular location">
    <subcellularLocation>
        <location evidence="1 14">Cell membrane</location>
        <topology evidence="1 14">Multi-pass membrane protein</topology>
    </subcellularLocation>
</comment>
<comment type="caution">
    <text evidence="15">The sequence shown here is derived from an EMBL/GenBank/DDBJ whole genome shotgun (WGS) entry which is preliminary data.</text>
</comment>
<accession>A0A1G1VBF5</accession>
<keyword evidence="6 14" id="KW-0812">Transmembrane</keyword>
<evidence type="ECO:0000256" key="7">
    <source>
        <dbReference type="ARBA" id="ARBA00022801"/>
    </source>
</evidence>
<evidence type="ECO:0000256" key="13">
    <source>
        <dbReference type="ARBA" id="ARBA00047594"/>
    </source>
</evidence>
<evidence type="ECO:0000256" key="14">
    <source>
        <dbReference type="HAMAP-Rule" id="MF_01006"/>
    </source>
</evidence>
<dbReference type="EMBL" id="MHCA01000007">
    <property type="protein sequence ID" value="OGY12763.1"/>
    <property type="molecule type" value="Genomic_DNA"/>
</dbReference>
<keyword evidence="14" id="KW-0961">Cell wall biogenesis/degradation</keyword>
<evidence type="ECO:0000256" key="3">
    <source>
        <dbReference type="ARBA" id="ARBA00012374"/>
    </source>
</evidence>
<dbReference type="PANTHER" id="PTHR30622">
    <property type="entry name" value="UNDECAPRENYL-DIPHOSPHATASE"/>
    <property type="match status" value="1"/>
</dbReference>
<reference evidence="15 16" key="1">
    <citation type="journal article" date="2016" name="Nat. Commun.">
        <title>Thousands of microbial genomes shed light on interconnected biogeochemical processes in an aquifer system.</title>
        <authorList>
            <person name="Anantharaman K."/>
            <person name="Brown C.T."/>
            <person name="Hug L.A."/>
            <person name="Sharon I."/>
            <person name="Castelle C.J."/>
            <person name="Probst A.J."/>
            <person name="Thomas B.C."/>
            <person name="Singh A."/>
            <person name="Wilkins M.J."/>
            <person name="Karaoz U."/>
            <person name="Brodie E.L."/>
            <person name="Williams K.H."/>
            <person name="Hubbard S.S."/>
            <person name="Banfield J.F."/>
        </authorList>
    </citation>
    <scope>NUCLEOTIDE SEQUENCE [LARGE SCALE GENOMIC DNA]</scope>
</reference>
<evidence type="ECO:0000256" key="2">
    <source>
        <dbReference type="ARBA" id="ARBA00010621"/>
    </source>
</evidence>
<proteinExistence type="inferred from homology"/>
<dbReference type="Pfam" id="PF02673">
    <property type="entry name" value="BacA"/>
    <property type="match status" value="1"/>
</dbReference>
<evidence type="ECO:0000256" key="10">
    <source>
        <dbReference type="ARBA" id="ARBA00023251"/>
    </source>
</evidence>
<feature type="transmembrane region" description="Helical" evidence="14">
    <location>
        <begin position="75"/>
        <end position="93"/>
    </location>
</feature>
<dbReference type="GO" id="GO:0008360">
    <property type="term" value="P:regulation of cell shape"/>
    <property type="evidence" value="ECO:0007669"/>
    <property type="project" value="UniProtKB-KW"/>
</dbReference>
<comment type="miscellaneous">
    <text evidence="14">Bacitracin is thought to be involved in the inhibition of peptidoglycan synthesis by sequestering undecaprenyl diphosphate, thereby reducing the pool of lipid carrier available.</text>
</comment>
<keyword evidence="7 14" id="KW-0378">Hydrolase</keyword>
<organism evidence="15 16">
    <name type="scientific">Candidatus Blackburnbacteria bacterium RIFCSPHIGHO2_12_FULL_41_13b</name>
    <dbReference type="NCBI Taxonomy" id="1797517"/>
    <lineage>
        <taxon>Bacteria</taxon>
        <taxon>Candidatus Blackburniibacteriota</taxon>
    </lineage>
</organism>
<evidence type="ECO:0000313" key="15">
    <source>
        <dbReference type="EMBL" id="OGY12763.1"/>
    </source>
</evidence>
<evidence type="ECO:0000256" key="12">
    <source>
        <dbReference type="ARBA" id="ARBA00032932"/>
    </source>
</evidence>
<keyword evidence="14" id="KW-0573">Peptidoglycan synthesis</keyword>
<keyword evidence="10 14" id="KW-0046">Antibiotic resistance</keyword>
<evidence type="ECO:0000256" key="1">
    <source>
        <dbReference type="ARBA" id="ARBA00004651"/>
    </source>
</evidence>
<sequence length="254" mass="27604">MDLFSAGLLGIVQGLTEFLPISSSAHLVIVQKLLPNFSQPGILFDVALHGGTLLAVLIYYRRIVWELLTFKNPHLMWILIIGTIPAGLAGYFLNDLFESMFASLFWVGITLMISGVMNWFVDSRQDIGHRAQGTGWLQALTIGIFQAIAIIPGISRSSATIFSGTMLGIDKKQAADFSFLLSIPAILGAVVLQLTKHGAAVSDPAPYVVGFILSGIVGYFSIGWLLTLLAKNKYKYFAVYCLIVGALVSSFEIL</sequence>
<evidence type="ECO:0000256" key="11">
    <source>
        <dbReference type="ARBA" id="ARBA00032707"/>
    </source>
</evidence>
<dbReference type="HAMAP" id="MF_01006">
    <property type="entry name" value="Undec_diphosphatase"/>
    <property type="match status" value="1"/>
</dbReference>
<evidence type="ECO:0000256" key="9">
    <source>
        <dbReference type="ARBA" id="ARBA00023136"/>
    </source>
</evidence>
<dbReference type="Proteomes" id="UP000178272">
    <property type="component" value="Unassembled WGS sequence"/>
</dbReference>
<dbReference type="GO" id="GO:0005886">
    <property type="term" value="C:plasma membrane"/>
    <property type="evidence" value="ECO:0007669"/>
    <property type="project" value="UniProtKB-SubCell"/>
</dbReference>